<feature type="transmembrane region" description="Helical" evidence="8">
    <location>
        <begin position="263"/>
        <end position="293"/>
    </location>
</feature>
<evidence type="ECO:0000256" key="3">
    <source>
        <dbReference type="ARBA" id="ARBA00022448"/>
    </source>
</evidence>
<proteinExistence type="inferred from homology"/>
<feature type="transmembrane region" description="Helical" evidence="8">
    <location>
        <begin position="216"/>
        <end position="236"/>
    </location>
</feature>
<dbReference type="InterPro" id="IPR037294">
    <property type="entry name" value="ABC_BtuC-like"/>
</dbReference>
<evidence type="ECO:0000313" key="9">
    <source>
        <dbReference type="EMBL" id="MBO1514333.1"/>
    </source>
</evidence>
<evidence type="ECO:0000256" key="8">
    <source>
        <dbReference type="SAM" id="Phobius"/>
    </source>
</evidence>
<evidence type="ECO:0000256" key="6">
    <source>
        <dbReference type="ARBA" id="ARBA00022989"/>
    </source>
</evidence>
<comment type="subcellular location">
    <subcellularLocation>
        <location evidence="1">Cell membrane</location>
        <topology evidence="1">Multi-pass membrane protein</topology>
    </subcellularLocation>
</comment>
<keyword evidence="3" id="KW-0813">Transport</keyword>
<reference evidence="9 10" key="1">
    <citation type="submission" date="2021-03" db="EMBL/GenBank/DDBJ databases">
        <title>Whole genome sequence of Metabacillus bambusae BG109.</title>
        <authorList>
            <person name="Jeong J.W."/>
        </authorList>
    </citation>
    <scope>NUCLEOTIDE SEQUENCE [LARGE SCALE GENOMIC DNA]</scope>
    <source>
        <strain evidence="9 10">BG109</strain>
    </source>
</reference>
<protein>
    <submittedName>
        <fullName evidence="9">Iron ABC transporter permease</fullName>
    </submittedName>
</protein>
<dbReference type="PANTHER" id="PTHR30472">
    <property type="entry name" value="FERRIC ENTEROBACTIN TRANSPORT SYSTEM PERMEASE PROTEIN"/>
    <property type="match status" value="1"/>
</dbReference>
<dbReference type="Gene3D" id="1.10.3470.10">
    <property type="entry name" value="ABC transporter involved in vitamin B12 uptake, BtuC"/>
    <property type="match status" value="1"/>
</dbReference>
<dbReference type="EMBL" id="JAGDEL010000022">
    <property type="protein sequence ID" value="MBO1514333.1"/>
    <property type="molecule type" value="Genomic_DNA"/>
</dbReference>
<evidence type="ECO:0000256" key="5">
    <source>
        <dbReference type="ARBA" id="ARBA00022692"/>
    </source>
</evidence>
<dbReference type="Pfam" id="PF01032">
    <property type="entry name" value="FecCD"/>
    <property type="match status" value="1"/>
</dbReference>
<dbReference type="SUPFAM" id="SSF81345">
    <property type="entry name" value="ABC transporter involved in vitamin B12 uptake, BtuC"/>
    <property type="match status" value="1"/>
</dbReference>
<keyword evidence="7 8" id="KW-0472">Membrane</keyword>
<name>A0ABS3N832_9BACI</name>
<evidence type="ECO:0000256" key="1">
    <source>
        <dbReference type="ARBA" id="ARBA00004651"/>
    </source>
</evidence>
<keyword evidence="5 8" id="KW-0812">Transmembrane</keyword>
<evidence type="ECO:0000256" key="7">
    <source>
        <dbReference type="ARBA" id="ARBA00023136"/>
    </source>
</evidence>
<evidence type="ECO:0000256" key="2">
    <source>
        <dbReference type="ARBA" id="ARBA00007935"/>
    </source>
</evidence>
<evidence type="ECO:0000313" key="10">
    <source>
        <dbReference type="Proteomes" id="UP000663981"/>
    </source>
</evidence>
<dbReference type="Proteomes" id="UP000663981">
    <property type="component" value="Unassembled WGS sequence"/>
</dbReference>
<dbReference type="PANTHER" id="PTHR30472:SF25">
    <property type="entry name" value="ABC TRANSPORTER PERMEASE PROTEIN MJ0876-RELATED"/>
    <property type="match status" value="1"/>
</dbReference>
<feature type="transmembrane region" description="Helical" evidence="8">
    <location>
        <begin position="174"/>
        <end position="195"/>
    </location>
</feature>
<feature type="transmembrane region" description="Helical" evidence="8">
    <location>
        <begin position="333"/>
        <end position="352"/>
    </location>
</feature>
<comment type="caution">
    <text evidence="9">The sequence shown here is derived from an EMBL/GenBank/DDBJ whole genome shotgun (WGS) entry which is preliminary data.</text>
</comment>
<dbReference type="InterPro" id="IPR000522">
    <property type="entry name" value="ABC_transptr_permease_BtuC"/>
</dbReference>
<organism evidence="9 10">
    <name type="scientific">Metabacillus bambusae</name>
    <dbReference type="NCBI Taxonomy" id="2795218"/>
    <lineage>
        <taxon>Bacteria</taxon>
        <taxon>Bacillati</taxon>
        <taxon>Bacillota</taxon>
        <taxon>Bacilli</taxon>
        <taxon>Bacillales</taxon>
        <taxon>Bacillaceae</taxon>
        <taxon>Metabacillus</taxon>
    </lineage>
</organism>
<sequence length="362" mass="39168">MGLRRLQSLFIRKSLTNKFVWMYLICGVFVLSTALLGLFISSVHYPITVIMDVLATKIAGIKIFSEEIPKTAESIIWEIRFPRVLLAFFVGAALSLAGAAFQGLLRNPLADPYTIGVSSGASLGAVIVLYFQITITFLGSYTLPVIAILGGLCTMFIVFAVTHLSNRRLSIETIILAGIIVSSFIGAVISLIIALSSREDIRQILYWLMGNVGMRGWSHVKLMIPFFLIGALLLIIRSRELNAFALGEESAEHLGVNVQKGKIYIIIGASLLTGAAVSVSGSISFVGLVIPHFVRLLIGPNHRHVLPLSMLVGGGYLILADLIARTIISPSELPIGVITALIGAPVFALLLIRERLGRGLYD</sequence>
<feature type="transmembrane region" description="Helical" evidence="8">
    <location>
        <begin position="305"/>
        <end position="327"/>
    </location>
</feature>
<feature type="transmembrane region" description="Helical" evidence="8">
    <location>
        <begin position="84"/>
        <end position="101"/>
    </location>
</feature>
<keyword evidence="4" id="KW-1003">Cell membrane</keyword>
<keyword evidence="10" id="KW-1185">Reference proteome</keyword>
<gene>
    <name evidence="9" type="ORF">I7822_22165</name>
</gene>
<feature type="transmembrane region" description="Helical" evidence="8">
    <location>
        <begin position="113"/>
        <end position="131"/>
    </location>
</feature>
<feature type="transmembrane region" description="Helical" evidence="8">
    <location>
        <begin position="143"/>
        <end position="162"/>
    </location>
</feature>
<feature type="transmembrane region" description="Helical" evidence="8">
    <location>
        <begin position="20"/>
        <end position="39"/>
    </location>
</feature>
<evidence type="ECO:0000256" key="4">
    <source>
        <dbReference type="ARBA" id="ARBA00022475"/>
    </source>
</evidence>
<comment type="similarity">
    <text evidence="2">Belongs to the binding-protein-dependent transport system permease family. FecCD subfamily.</text>
</comment>
<keyword evidence="6 8" id="KW-1133">Transmembrane helix</keyword>
<dbReference type="CDD" id="cd06550">
    <property type="entry name" value="TM_ABC_iron-siderophores_like"/>
    <property type="match status" value="1"/>
</dbReference>
<accession>A0ABS3N832</accession>